<dbReference type="GO" id="GO:0047661">
    <property type="term" value="F:amino-acid racemase activity"/>
    <property type="evidence" value="ECO:0007669"/>
    <property type="project" value="InterPro"/>
</dbReference>
<protein>
    <recommendedName>
        <fullName evidence="3">Asp/Glu/hydantoin racemase</fullName>
    </recommendedName>
</protein>
<dbReference type="InterPro" id="IPR052186">
    <property type="entry name" value="Hydantoin_racemase-like"/>
</dbReference>
<dbReference type="InterPro" id="IPR015942">
    <property type="entry name" value="Asp/Glu/hydantoin_racemase"/>
</dbReference>
<dbReference type="InterPro" id="IPR053714">
    <property type="entry name" value="Iso_Racemase_Enz_sf"/>
</dbReference>
<reference evidence="2" key="1">
    <citation type="journal article" date="2015" name="Nature">
        <title>Complex archaea that bridge the gap between prokaryotes and eukaryotes.</title>
        <authorList>
            <person name="Spang A."/>
            <person name="Saw J.H."/>
            <person name="Jorgensen S.L."/>
            <person name="Zaremba-Niedzwiedzka K."/>
            <person name="Martijn J."/>
            <person name="Lind A.E."/>
            <person name="van Eijk R."/>
            <person name="Schleper C."/>
            <person name="Guy L."/>
            <person name="Ettema T.J."/>
        </authorList>
    </citation>
    <scope>NUCLEOTIDE SEQUENCE</scope>
</reference>
<proteinExistence type="inferred from homology"/>
<dbReference type="PANTHER" id="PTHR28047">
    <property type="entry name" value="PROTEIN DCG1"/>
    <property type="match status" value="1"/>
</dbReference>
<evidence type="ECO:0000313" key="2">
    <source>
        <dbReference type="EMBL" id="KKN97256.1"/>
    </source>
</evidence>
<name>A0A0F9XDZ0_9ZZZZ</name>
<evidence type="ECO:0008006" key="3">
    <source>
        <dbReference type="Google" id="ProtNLM"/>
    </source>
</evidence>
<gene>
    <name evidence="2" type="ORF">LCGC14_0159450</name>
</gene>
<dbReference type="Pfam" id="PF01177">
    <property type="entry name" value="Asp_Glu_race"/>
    <property type="match status" value="1"/>
</dbReference>
<evidence type="ECO:0000256" key="1">
    <source>
        <dbReference type="ARBA" id="ARBA00038414"/>
    </source>
</evidence>
<sequence length="250" mass="26177">MKLLIVNPNISQSVTDLIAAEARRSASGDTQLTLRTAAFGVAYIETRAEAAVGAYATLNELAEHYAGHDAAIIAAFGDPGLEAAREMLPIPVVGLTESALMSAAMLGGRIGIVAISRRIRAWYSETVDRYGMASRLASIRCLDEPLPNIGSVQQDKGEQLVALCEAAVREDGADVLIIAGAPLAGLARSVAERIPVPVVDGVSCAVHQAELLARLSPYKATAGSYAPPPEKNWQGLSPALGQLIGRQSIP</sequence>
<comment type="caution">
    <text evidence="2">The sequence shown here is derived from an EMBL/GenBank/DDBJ whole genome shotgun (WGS) entry which is preliminary data.</text>
</comment>
<dbReference type="Gene3D" id="3.40.50.12500">
    <property type="match status" value="1"/>
</dbReference>
<dbReference type="PANTHER" id="PTHR28047:SF5">
    <property type="entry name" value="PROTEIN DCG1"/>
    <property type="match status" value="1"/>
</dbReference>
<organism evidence="2">
    <name type="scientific">marine sediment metagenome</name>
    <dbReference type="NCBI Taxonomy" id="412755"/>
    <lineage>
        <taxon>unclassified sequences</taxon>
        <taxon>metagenomes</taxon>
        <taxon>ecological metagenomes</taxon>
    </lineage>
</organism>
<accession>A0A0F9XDZ0</accession>
<dbReference type="AlphaFoldDB" id="A0A0F9XDZ0"/>
<comment type="similarity">
    <text evidence="1">Belongs to the HyuE racemase family.</text>
</comment>
<dbReference type="EMBL" id="LAZR01000059">
    <property type="protein sequence ID" value="KKN97256.1"/>
    <property type="molecule type" value="Genomic_DNA"/>
</dbReference>